<reference evidence="2 3" key="1">
    <citation type="journal article" date="2021" name="Nat. Plants">
        <title>The Taxus genome provides insights into paclitaxel biosynthesis.</title>
        <authorList>
            <person name="Xiong X."/>
            <person name="Gou J."/>
            <person name="Liao Q."/>
            <person name="Li Y."/>
            <person name="Zhou Q."/>
            <person name="Bi G."/>
            <person name="Li C."/>
            <person name="Du R."/>
            <person name="Wang X."/>
            <person name="Sun T."/>
            <person name="Guo L."/>
            <person name="Liang H."/>
            <person name="Lu P."/>
            <person name="Wu Y."/>
            <person name="Zhang Z."/>
            <person name="Ro D.K."/>
            <person name="Shang Y."/>
            <person name="Huang S."/>
            <person name="Yan J."/>
        </authorList>
    </citation>
    <scope>NUCLEOTIDE SEQUENCE [LARGE SCALE GENOMIC DNA]</scope>
    <source>
        <strain evidence="2">Ta-2019</strain>
    </source>
</reference>
<dbReference type="PANTHER" id="PTHR31875:SF6">
    <property type="entry name" value="PROTEIN DEHYDRATION-INDUCED 19"/>
    <property type="match status" value="1"/>
</dbReference>
<organism evidence="2 3">
    <name type="scientific">Taxus chinensis</name>
    <name type="common">Chinese yew</name>
    <name type="synonym">Taxus wallichiana var. chinensis</name>
    <dbReference type="NCBI Taxonomy" id="29808"/>
    <lineage>
        <taxon>Eukaryota</taxon>
        <taxon>Viridiplantae</taxon>
        <taxon>Streptophyta</taxon>
        <taxon>Embryophyta</taxon>
        <taxon>Tracheophyta</taxon>
        <taxon>Spermatophyta</taxon>
        <taxon>Pinopsida</taxon>
        <taxon>Pinidae</taxon>
        <taxon>Conifers II</taxon>
        <taxon>Cupressales</taxon>
        <taxon>Taxaceae</taxon>
        <taxon>Taxus</taxon>
    </lineage>
</organism>
<keyword evidence="3" id="KW-1185">Reference proteome</keyword>
<evidence type="ECO:0000313" key="2">
    <source>
        <dbReference type="EMBL" id="KAH9297591.1"/>
    </source>
</evidence>
<dbReference type="Pfam" id="PF05605">
    <property type="entry name" value="zf-Di19"/>
    <property type="match status" value="1"/>
</dbReference>
<dbReference type="InterPro" id="IPR008598">
    <property type="entry name" value="Di19_Zn-bd"/>
</dbReference>
<feature type="non-terminal residue" evidence="2">
    <location>
        <position position="1"/>
    </location>
</feature>
<comment type="caution">
    <text evidence="2">The sequence shown here is derived from an EMBL/GenBank/DDBJ whole genome shotgun (WGS) entry which is preliminary data.</text>
</comment>
<sequence length="144" mass="16351">LRETHIPTVLRSCGPPFCMSPDLSSSVLTHPSLTGPEYDIVLKIIIGSNRFSKYALTKLSSMNGCGNVLYVLSPVSSLSRNKYEMFIDLENKSQSQFDRINAFGFEVEEDVHLYFPCPYCYEEYDIASLCSHLEDDRSYDEKAN</sequence>
<dbReference type="InterPro" id="IPR033347">
    <property type="entry name" value="Di19"/>
</dbReference>
<accession>A0AA38CA15</accession>
<gene>
    <name evidence="2" type="ORF">KI387_029273</name>
</gene>
<evidence type="ECO:0000259" key="1">
    <source>
        <dbReference type="Pfam" id="PF05605"/>
    </source>
</evidence>
<feature type="non-terminal residue" evidence="2">
    <location>
        <position position="144"/>
    </location>
</feature>
<dbReference type="EMBL" id="JAHRHJ020000010">
    <property type="protein sequence ID" value="KAH9297591.1"/>
    <property type="molecule type" value="Genomic_DNA"/>
</dbReference>
<dbReference type="PANTHER" id="PTHR31875">
    <property type="entry name" value="PROTEIN DEHYDRATION-INDUCED 19"/>
    <property type="match status" value="1"/>
</dbReference>
<proteinExistence type="predicted"/>
<feature type="domain" description="Di19 zinc-binding" evidence="1">
    <location>
        <begin position="115"/>
        <end position="142"/>
    </location>
</feature>
<name>A0AA38CA15_TAXCH</name>
<protein>
    <recommendedName>
        <fullName evidence="1">Di19 zinc-binding domain-containing protein</fullName>
    </recommendedName>
</protein>
<dbReference type="Proteomes" id="UP000824469">
    <property type="component" value="Unassembled WGS sequence"/>
</dbReference>
<evidence type="ECO:0000313" key="3">
    <source>
        <dbReference type="Proteomes" id="UP000824469"/>
    </source>
</evidence>
<dbReference type="AlphaFoldDB" id="A0AA38CA15"/>